<dbReference type="RefSeq" id="WP_043011344.1">
    <property type="nucleotide sequence ID" value="NZ_PDGH01000101.1"/>
</dbReference>
<evidence type="ECO:0000313" key="2">
    <source>
        <dbReference type="Proteomes" id="UP000237466"/>
    </source>
</evidence>
<dbReference type="Proteomes" id="UP000237466">
    <property type="component" value="Unassembled WGS sequence"/>
</dbReference>
<comment type="caution">
    <text evidence="1">The sequence shown here is derived from an EMBL/GenBank/DDBJ whole genome shotgun (WGS) entry which is preliminary data.</text>
</comment>
<protein>
    <submittedName>
        <fullName evidence="1">Uncharacterized protein</fullName>
    </submittedName>
</protein>
<proteinExistence type="predicted"/>
<accession>A0A2S3R1B5</accession>
<dbReference type="AlphaFoldDB" id="A0A2S3R1B5"/>
<gene>
    <name evidence="1" type="ORF">CRN52_12465</name>
</gene>
<sequence length="117" mass="13201">MKNSPKSMHETYPVGMLCVVERPCVGNEANSFALVYENYLLGGQHHGVSLIFPNGNYDGFSEECCESLSVTPVKMLANYSQYDFKNAGQLNHDFNRGLFDNAFDKTGKVHTDHKNRY</sequence>
<evidence type="ECO:0000313" key="1">
    <source>
        <dbReference type="EMBL" id="POB46886.1"/>
    </source>
</evidence>
<dbReference type="EMBL" id="PDGH01000101">
    <property type="protein sequence ID" value="POB46886.1"/>
    <property type="molecule type" value="Genomic_DNA"/>
</dbReference>
<organism evidence="1 2">
    <name type="scientific">Vibrio vulnificus</name>
    <dbReference type="NCBI Taxonomy" id="672"/>
    <lineage>
        <taxon>Bacteria</taxon>
        <taxon>Pseudomonadati</taxon>
        <taxon>Pseudomonadota</taxon>
        <taxon>Gammaproteobacteria</taxon>
        <taxon>Vibrionales</taxon>
        <taxon>Vibrionaceae</taxon>
        <taxon>Vibrio</taxon>
    </lineage>
</organism>
<reference evidence="1 2" key="1">
    <citation type="journal article" date="2018" name="Front. Microbiol.">
        <title>Phylogeny of Vibrio vulnificus from the Analysis of the Core-Genome: Implications for Intra-Species Taxonomy.</title>
        <authorList>
            <person name="Roig F.J."/>
            <person name="Gonzalez-Candelas F."/>
            <person name="Sanjuan E."/>
            <person name="Fouz B."/>
            <person name="Feil E.J."/>
            <person name="Llorens C."/>
            <person name="Baker-Austin C."/>
            <person name="Oliver J.D."/>
            <person name="Danin-Poleg Y."/>
            <person name="Gibas C.J."/>
            <person name="Kashi Y."/>
            <person name="Gulig P.A."/>
            <person name="Morrison S.S."/>
            <person name="Amaro C."/>
        </authorList>
    </citation>
    <scope>NUCLEOTIDE SEQUENCE [LARGE SCALE GENOMIC DNA]</scope>
    <source>
        <strain evidence="1 2">CECT4608</strain>
    </source>
</reference>
<name>A0A2S3R1B5_VIBVL</name>